<protein>
    <submittedName>
        <fullName evidence="3">Methyltransferase family</fullName>
    </submittedName>
</protein>
<evidence type="ECO:0000313" key="3">
    <source>
        <dbReference type="EMBL" id="KOO26662.1"/>
    </source>
</evidence>
<dbReference type="Pfam" id="PF05050">
    <property type="entry name" value="Methyltransf_21"/>
    <property type="match status" value="1"/>
</dbReference>
<name>A0A0M0JK09_9EUKA</name>
<dbReference type="OrthoDB" id="530233at2759"/>
<gene>
    <name evidence="3" type="ORF">Ctob_005769</name>
</gene>
<dbReference type="InterPro" id="IPR029063">
    <property type="entry name" value="SAM-dependent_MTases_sf"/>
</dbReference>
<keyword evidence="3" id="KW-0808">Transferase</keyword>
<sequence length="348" mass="37875">MALALPARCDPNLLSVALRGSCPSSHWKDAIAPLLVGGMAQSMSFLNAGANKGFAVAEFLARFHRQDCGPNGCMLAWYNNITDIKKNTMLACGYCNDCRSGMPRSQHRVPVRIHAFELLAGNQKLLQLLFQRLHVPGEVHAVALSNSTGTLWAPLITRTGQENVAASTEPLKQHLSIPTTSIDAYASRAGLQQLDWVTLDAEGWDGLIIRGGAHMLRNRRIGILEFEYSAKSWVSREPVRAQAMIAMVRELLSWLTEVGYTCFWQSGRRPKAPSPAATTSTPSTTLRHPNLGRAIPMAVAQQEGRLVHVRDVLACNWTFATRHAGAFGNAVCAHAPPIVAALQALAAR</sequence>
<feature type="compositionally biased region" description="Low complexity" evidence="1">
    <location>
        <begin position="274"/>
        <end position="285"/>
    </location>
</feature>
<accession>A0A0M0JK09</accession>
<dbReference type="PANTHER" id="PTHR34203">
    <property type="entry name" value="METHYLTRANSFERASE, FKBM FAMILY PROTEIN"/>
    <property type="match status" value="1"/>
</dbReference>
<dbReference type="Gene3D" id="3.40.50.150">
    <property type="entry name" value="Vaccinia Virus protein VP39"/>
    <property type="match status" value="1"/>
</dbReference>
<feature type="region of interest" description="Disordered" evidence="1">
    <location>
        <begin position="268"/>
        <end position="287"/>
    </location>
</feature>
<dbReference type="AlphaFoldDB" id="A0A0M0JK09"/>
<dbReference type="SUPFAM" id="SSF53335">
    <property type="entry name" value="S-adenosyl-L-methionine-dependent methyltransferases"/>
    <property type="match status" value="1"/>
</dbReference>
<organism evidence="3 4">
    <name type="scientific">Chrysochromulina tobinii</name>
    <dbReference type="NCBI Taxonomy" id="1460289"/>
    <lineage>
        <taxon>Eukaryota</taxon>
        <taxon>Haptista</taxon>
        <taxon>Haptophyta</taxon>
        <taxon>Prymnesiophyceae</taxon>
        <taxon>Prymnesiales</taxon>
        <taxon>Chrysochromulinaceae</taxon>
        <taxon>Chrysochromulina</taxon>
    </lineage>
</organism>
<dbReference type="InterPro" id="IPR052514">
    <property type="entry name" value="SAM-dependent_MTase"/>
</dbReference>
<evidence type="ECO:0000259" key="2">
    <source>
        <dbReference type="Pfam" id="PF05050"/>
    </source>
</evidence>
<dbReference type="InterPro" id="IPR006342">
    <property type="entry name" value="FkbM_mtfrase"/>
</dbReference>
<dbReference type="Proteomes" id="UP000037460">
    <property type="component" value="Unassembled WGS sequence"/>
</dbReference>
<dbReference type="GO" id="GO:0032259">
    <property type="term" value="P:methylation"/>
    <property type="evidence" value="ECO:0007669"/>
    <property type="project" value="UniProtKB-KW"/>
</dbReference>
<evidence type="ECO:0000313" key="4">
    <source>
        <dbReference type="Proteomes" id="UP000037460"/>
    </source>
</evidence>
<dbReference type="PANTHER" id="PTHR34203:SF15">
    <property type="entry name" value="SLL1173 PROTEIN"/>
    <property type="match status" value="1"/>
</dbReference>
<proteinExistence type="predicted"/>
<reference evidence="4" key="1">
    <citation type="journal article" date="2015" name="PLoS Genet.">
        <title>Genome Sequence and Transcriptome Analyses of Chrysochromulina tobin: Metabolic Tools for Enhanced Algal Fitness in the Prominent Order Prymnesiales (Haptophyceae).</title>
        <authorList>
            <person name="Hovde B.T."/>
            <person name="Deodato C.R."/>
            <person name="Hunsperger H.M."/>
            <person name="Ryken S.A."/>
            <person name="Yost W."/>
            <person name="Jha R.K."/>
            <person name="Patterson J."/>
            <person name="Monnat R.J. Jr."/>
            <person name="Barlow S.B."/>
            <person name="Starkenburg S.R."/>
            <person name="Cattolico R.A."/>
        </authorList>
    </citation>
    <scope>NUCLEOTIDE SEQUENCE</scope>
    <source>
        <strain evidence="4">CCMP291</strain>
    </source>
</reference>
<dbReference type="EMBL" id="JWZX01002820">
    <property type="protein sequence ID" value="KOO26662.1"/>
    <property type="molecule type" value="Genomic_DNA"/>
</dbReference>
<comment type="caution">
    <text evidence="3">The sequence shown here is derived from an EMBL/GenBank/DDBJ whole genome shotgun (WGS) entry which is preliminary data.</text>
</comment>
<dbReference type="GO" id="GO:0008168">
    <property type="term" value="F:methyltransferase activity"/>
    <property type="evidence" value="ECO:0007669"/>
    <property type="project" value="UniProtKB-KW"/>
</dbReference>
<feature type="domain" description="Methyltransferase FkbM" evidence="2">
    <location>
        <begin position="138"/>
        <end position="261"/>
    </location>
</feature>
<keyword evidence="4" id="KW-1185">Reference proteome</keyword>
<evidence type="ECO:0000256" key="1">
    <source>
        <dbReference type="SAM" id="MobiDB-lite"/>
    </source>
</evidence>
<keyword evidence="3" id="KW-0489">Methyltransferase</keyword>